<dbReference type="Proteomes" id="UP000006241">
    <property type="component" value="Unassembled WGS sequence"/>
</dbReference>
<accession>C2FX38</accession>
<protein>
    <recommendedName>
        <fullName evidence="4">NnrS protein</fullName>
    </recommendedName>
</protein>
<feature type="transmembrane region" description="Helical" evidence="1">
    <location>
        <begin position="232"/>
        <end position="250"/>
    </location>
</feature>
<reference evidence="2 3" key="1">
    <citation type="submission" date="2009-01" db="EMBL/GenBank/DDBJ databases">
        <authorList>
            <person name="Qin X."/>
            <person name="Bachman B."/>
            <person name="Battles P."/>
            <person name="Bell A."/>
            <person name="Bess C."/>
            <person name="Bickham C."/>
            <person name="Chaboub L."/>
            <person name="Chen D."/>
            <person name="Coyle M."/>
            <person name="Deiros D.R."/>
            <person name="Dinh H."/>
            <person name="Forbes L."/>
            <person name="Fowler G."/>
            <person name="Francisco L."/>
            <person name="Fu Q."/>
            <person name="Gubbala S."/>
            <person name="Hale W."/>
            <person name="Han Y."/>
            <person name="Hemphill L."/>
            <person name="Highlander S.K."/>
            <person name="Hirani K."/>
            <person name="Hogues M."/>
            <person name="Jackson L."/>
            <person name="Jakkamsetti A."/>
            <person name="Javaid M."/>
            <person name="Jiang H."/>
            <person name="Korchina V."/>
            <person name="Kovar C."/>
            <person name="Lara F."/>
            <person name="Lee S."/>
            <person name="Mata R."/>
            <person name="Mathew T."/>
            <person name="Moen C."/>
            <person name="Morales K."/>
            <person name="Munidasa M."/>
            <person name="Nazareth L."/>
            <person name="Ngo R."/>
            <person name="Nguyen L."/>
            <person name="Okwuonu G."/>
            <person name="Ongeri F."/>
            <person name="Patil S."/>
            <person name="Petrosino J."/>
            <person name="Pham C."/>
            <person name="Pham P."/>
            <person name="Pu L.-L."/>
            <person name="Puazo M."/>
            <person name="Raj R."/>
            <person name="Reid J."/>
            <person name="Rouhana J."/>
            <person name="Saada N."/>
            <person name="Shang Y."/>
            <person name="Simmons D."/>
            <person name="Thornton R."/>
            <person name="Warren J."/>
            <person name="Weissenberger G."/>
            <person name="Zhang J."/>
            <person name="Zhang L."/>
            <person name="Zhou C."/>
            <person name="Zhu D."/>
            <person name="Muzny D."/>
            <person name="Worley K."/>
            <person name="Gibbs R."/>
        </authorList>
    </citation>
    <scope>NUCLEOTIDE SEQUENCE [LARGE SCALE GENOMIC DNA]</scope>
    <source>
        <strain evidence="2 3">ATCC 33300</strain>
    </source>
</reference>
<feature type="transmembrane region" description="Helical" evidence="1">
    <location>
        <begin position="133"/>
        <end position="156"/>
    </location>
</feature>
<keyword evidence="1" id="KW-1133">Transmembrane helix</keyword>
<dbReference type="PROSITE" id="PS51257">
    <property type="entry name" value="PROKAR_LIPOPROTEIN"/>
    <property type="match status" value="1"/>
</dbReference>
<keyword evidence="1" id="KW-0472">Membrane</keyword>
<dbReference type="AlphaFoldDB" id="C2FX38"/>
<feature type="transmembrane region" description="Helical" evidence="1">
    <location>
        <begin position="300"/>
        <end position="324"/>
    </location>
</feature>
<evidence type="ECO:0008006" key="4">
    <source>
        <dbReference type="Google" id="ProtNLM"/>
    </source>
</evidence>
<keyword evidence="1" id="KW-0812">Transmembrane</keyword>
<evidence type="ECO:0000313" key="3">
    <source>
        <dbReference type="Proteomes" id="UP000006241"/>
    </source>
</evidence>
<feature type="transmembrane region" description="Helical" evidence="1">
    <location>
        <begin position="103"/>
        <end position="121"/>
    </location>
</feature>
<evidence type="ECO:0000313" key="2">
    <source>
        <dbReference type="EMBL" id="EEI92551.1"/>
    </source>
</evidence>
<dbReference type="HOGENOM" id="CLU_682891_0_0_10"/>
<feature type="transmembrane region" description="Helical" evidence="1">
    <location>
        <begin position="336"/>
        <end position="367"/>
    </location>
</feature>
<gene>
    <name evidence="2" type="ORF">HMPREF0765_1894</name>
</gene>
<name>C2FX38_SPHSI</name>
<comment type="caution">
    <text evidence="2">The sequence shown here is derived from an EMBL/GenBank/DDBJ whole genome shotgun (WGS) entry which is preliminary data.</text>
</comment>
<feature type="transmembrane region" description="Helical" evidence="1">
    <location>
        <begin position="206"/>
        <end position="226"/>
    </location>
</feature>
<dbReference type="RefSeq" id="WP_003011512.1">
    <property type="nucleotide sequence ID" value="NZ_GG668634.1"/>
</dbReference>
<feature type="transmembrane region" description="Helical" evidence="1">
    <location>
        <begin position="5"/>
        <end position="26"/>
    </location>
</feature>
<sequence>MPGKWFQISLFNFAIAACMGLLLRYAGLYPIGNINFKFLLHGHSHGAMLGWIYIALAALIYDCFAEQSKQSEKYFNILFIVSQIAVIGMFIFFPIQGYAACSIIFSTLHLLCSYIFVYLIWKFRKKERNTGSALLKTALGFMLISTIGVWCLGPAVGLMGNTSAFFHIAIQFFLHFQFNGWFVIAILAIAFYFFRIQFSAKDWRVFYILLLLSVVLTFALPLSWYLKNPLLYVLHVVGLLAQLAASVMLYRSVHSQVRGVFKIYSRTERILFMYSLLTLLIKILIPFVLLYPSMMEAVHYIRHLVIAFIHLLMLGTISGSLLLFAMRSGWINVSSFVVSFSSYLLIIGFLLTEILLLLQGVCIYMGWPLVPYYPFLLFGASIVLCVAVLLLFIFSFIPKRQYKESNVKV</sequence>
<feature type="transmembrane region" description="Helical" evidence="1">
    <location>
        <begin position="373"/>
        <end position="397"/>
    </location>
</feature>
<organism evidence="2 3">
    <name type="scientific">Sphingobacterium spiritivorum ATCC 33300</name>
    <dbReference type="NCBI Taxonomy" id="525372"/>
    <lineage>
        <taxon>Bacteria</taxon>
        <taxon>Pseudomonadati</taxon>
        <taxon>Bacteroidota</taxon>
        <taxon>Sphingobacteriia</taxon>
        <taxon>Sphingobacteriales</taxon>
        <taxon>Sphingobacteriaceae</taxon>
        <taxon>Sphingobacterium</taxon>
    </lineage>
</organism>
<dbReference type="EMBL" id="ACHB01000045">
    <property type="protein sequence ID" value="EEI92551.1"/>
    <property type="molecule type" value="Genomic_DNA"/>
</dbReference>
<feature type="transmembrane region" description="Helical" evidence="1">
    <location>
        <begin position="46"/>
        <end position="65"/>
    </location>
</feature>
<evidence type="ECO:0000256" key="1">
    <source>
        <dbReference type="SAM" id="Phobius"/>
    </source>
</evidence>
<feature type="transmembrane region" description="Helical" evidence="1">
    <location>
        <begin position="271"/>
        <end position="294"/>
    </location>
</feature>
<feature type="transmembrane region" description="Helical" evidence="1">
    <location>
        <begin position="77"/>
        <end position="97"/>
    </location>
</feature>
<feature type="transmembrane region" description="Helical" evidence="1">
    <location>
        <begin position="168"/>
        <end position="194"/>
    </location>
</feature>
<proteinExistence type="predicted"/>